<evidence type="ECO:0000256" key="1">
    <source>
        <dbReference type="ARBA" id="ARBA00004123"/>
    </source>
</evidence>
<dbReference type="EMBL" id="HBFP01013690">
    <property type="protein sequence ID" value="CAD8825500.1"/>
    <property type="molecule type" value="Transcribed_RNA"/>
</dbReference>
<dbReference type="InterPro" id="IPR011084">
    <property type="entry name" value="DRMBL"/>
</dbReference>
<evidence type="ECO:0000256" key="4">
    <source>
        <dbReference type="ARBA" id="ARBA00023204"/>
    </source>
</evidence>
<dbReference type="Gene3D" id="3.60.15.10">
    <property type="entry name" value="Ribonuclease Z/Hydroxyacylglutathione hydrolase-like"/>
    <property type="match status" value="1"/>
</dbReference>
<accession>A0A7S1EV46</accession>
<reference evidence="8" key="1">
    <citation type="submission" date="2021-01" db="EMBL/GenBank/DDBJ databases">
        <authorList>
            <person name="Corre E."/>
            <person name="Pelletier E."/>
            <person name="Niang G."/>
            <person name="Scheremetjew M."/>
            <person name="Finn R."/>
            <person name="Kale V."/>
            <person name="Holt S."/>
            <person name="Cochrane G."/>
            <person name="Meng A."/>
            <person name="Brown T."/>
            <person name="Cohen L."/>
        </authorList>
    </citation>
    <scope>NUCLEOTIDE SEQUENCE</scope>
    <source>
        <strain evidence="8">CCMP3278</strain>
    </source>
</reference>
<keyword evidence="4" id="KW-0234">DNA repair</keyword>
<name>A0A7S1EV46_9RHOD</name>
<dbReference type="InterPro" id="IPR036866">
    <property type="entry name" value="RibonucZ/Hydroxyglut_hydro"/>
</dbReference>
<organism evidence="8">
    <name type="scientific">Timspurckia oligopyrenoides</name>
    <dbReference type="NCBI Taxonomy" id="708627"/>
    <lineage>
        <taxon>Eukaryota</taxon>
        <taxon>Rhodophyta</taxon>
        <taxon>Bangiophyceae</taxon>
        <taxon>Porphyridiales</taxon>
        <taxon>Porphyridiaceae</taxon>
        <taxon>Timspurckia</taxon>
    </lineage>
</organism>
<feature type="compositionally biased region" description="Polar residues" evidence="6">
    <location>
        <begin position="160"/>
        <end position="175"/>
    </location>
</feature>
<dbReference type="PANTHER" id="PTHR23240">
    <property type="entry name" value="DNA CROSS-LINK REPAIR PROTEIN PSO2/SNM1-RELATED"/>
    <property type="match status" value="1"/>
</dbReference>
<dbReference type="PANTHER" id="PTHR23240:SF6">
    <property type="entry name" value="DNA CROSS-LINK REPAIR 1A PROTEIN"/>
    <property type="match status" value="1"/>
</dbReference>
<dbReference type="Gene3D" id="3.40.50.12650">
    <property type="match status" value="1"/>
</dbReference>
<sequence>MDANSDDDFVQNNRVHKLAESALKVSDRSKSVKPKKSQTKLGFHRLSKKKASLYCPVCSLSCVSVIELESHANQCCSQQEKIHEKSAEQNENELTICMDEDALKLLRRAGCSHFQNRFEELQLTSIKQLQSLDESFIVDFLGTGHLNEQKRLHNEIQSTIPNTSNQQTPPEIQLQSTKSISNSNKTTLWPISWKPKSSPPTNSSVIPSKSPLNPRNHASWKKVPATTFTVDSFNAQRGFCRQFFLSHFHYDHYIGLSSKSFTQGKIYCSQITAALLTQELRISPESIIVLPLNTEIDINDEGIPESTLASSSNLSIRTGLYHKRGATVTLLDANHCPGSVMFLFRVWSTNKTILHTGDCRYDSNVMQHQHLLLNALENSRLDYLFLDTTYCNEKYQFPKQRDVIDAVCHAAKSEAFNPKTVFIAGSYTIGKERVFLELARELKLKIHVSRQKYNILKCLDLDDEIMNFIDYRKPLESKLWIVPMKDVSFKSMNRILETSRGRFSNAIGIRPTGWTWTNKKEILMRTSRGNCVIYNIPYSEHSSFSELQEFVRFCNPIQLIPTVGSASSHEAMRNLLLSYQNPIQNHRNQKSHR</sequence>
<feature type="compositionally biased region" description="Polar residues" evidence="6">
    <location>
        <begin position="201"/>
        <end position="213"/>
    </location>
</feature>
<evidence type="ECO:0000256" key="5">
    <source>
        <dbReference type="ARBA" id="ARBA00023242"/>
    </source>
</evidence>
<dbReference type="AlphaFoldDB" id="A0A7S1EV46"/>
<protein>
    <recommendedName>
        <fullName evidence="7">DNA repair metallo-beta-lactamase domain-containing protein</fullName>
    </recommendedName>
</protein>
<dbReference type="FunFam" id="3.40.50.12650:FF:000001">
    <property type="entry name" value="DNA cross-link repair 1A"/>
    <property type="match status" value="1"/>
</dbReference>
<evidence type="ECO:0000256" key="2">
    <source>
        <dbReference type="ARBA" id="ARBA00010304"/>
    </source>
</evidence>
<dbReference type="GO" id="GO:0005634">
    <property type="term" value="C:nucleus"/>
    <property type="evidence" value="ECO:0007669"/>
    <property type="project" value="UniProtKB-SubCell"/>
</dbReference>
<evidence type="ECO:0000313" key="8">
    <source>
        <dbReference type="EMBL" id="CAD8825500.1"/>
    </source>
</evidence>
<evidence type="ECO:0000256" key="6">
    <source>
        <dbReference type="SAM" id="MobiDB-lite"/>
    </source>
</evidence>
<dbReference type="GO" id="GO:0036297">
    <property type="term" value="P:interstrand cross-link repair"/>
    <property type="evidence" value="ECO:0007669"/>
    <property type="project" value="TreeGrafter"/>
</dbReference>
<dbReference type="CDD" id="cd16273">
    <property type="entry name" value="SNM1A-1C-like_MBL-fold"/>
    <property type="match status" value="1"/>
</dbReference>
<feature type="domain" description="DNA repair metallo-beta-lactamase" evidence="7">
    <location>
        <begin position="474"/>
        <end position="564"/>
    </location>
</feature>
<evidence type="ECO:0000256" key="3">
    <source>
        <dbReference type="ARBA" id="ARBA00022763"/>
    </source>
</evidence>
<dbReference type="GO" id="GO:0035312">
    <property type="term" value="F:5'-3' DNA exonuclease activity"/>
    <property type="evidence" value="ECO:0007669"/>
    <property type="project" value="TreeGrafter"/>
</dbReference>
<proteinExistence type="inferred from homology"/>
<evidence type="ECO:0000259" key="7">
    <source>
        <dbReference type="Pfam" id="PF07522"/>
    </source>
</evidence>
<gene>
    <name evidence="8" type="ORF">TOLI1172_LOCUS9900</name>
</gene>
<comment type="similarity">
    <text evidence="2">Belongs to the DNA repair metallo-beta-lactamase (DRMBL) family.</text>
</comment>
<feature type="compositionally biased region" description="Low complexity" evidence="6">
    <location>
        <begin position="176"/>
        <end position="200"/>
    </location>
</feature>
<dbReference type="Pfam" id="PF07522">
    <property type="entry name" value="DRMBL"/>
    <property type="match status" value="1"/>
</dbReference>
<dbReference type="SUPFAM" id="SSF56281">
    <property type="entry name" value="Metallo-hydrolase/oxidoreductase"/>
    <property type="match status" value="1"/>
</dbReference>
<keyword evidence="3" id="KW-0227">DNA damage</keyword>
<dbReference type="GO" id="GO:0006303">
    <property type="term" value="P:double-strand break repair via nonhomologous end joining"/>
    <property type="evidence" value="ECO:0007669"/>
    <property type="project" value="TreeGrafter"/>
</dbReference>
<keyword evidence="5" id="KW-0539">Nucleus</keyword>
<dbReference type="GO" id="GO:0003684">
    <property type="term" value="F:damaged DNA binding"/>
    <property type="evidence" value="ECO:0007669"/>
    <property type="project" value="TreeGrafter"/>
</dbReference>
<feature type="region of interest" description="Disordered" evidence="6">
    <location>
        <begin position="160"/>
        <end position="218"/>
    </location>
</feature>
<comment type="subcellular location">
    <subcellularLocation>
        <location evidence="1">Nucleus</location>
    </subcellularLocation>
</comment>